<dbReference type="EMBL" id="AOIT01000034">
    <property type="protein sequence ID" value="ELZ21212.1"/>
    <property type="molecule type" value="Genomic_DNA"/>
</dbReference>
<name>M0CFS0_9EURY</name>
<evidence type="ECO:0000313" key="3">
    <source>
        <dbReference type="EMBL" id="ELZ21212.1"/>
    </source>
</evidence>
<feature type="transmembrane region" description="Helical" evidence="1">
    <location>
        <begin position="102"/>
        <end position="125"/>
    </location>
</feature>
<sequence>MKGLPFQSVSTLRRRSKRLATSLPTDLIGVAGFTVVSTVVLVVANVSSPVMRAAVGFPFLFLVPGYVTVSALFPRSTPVQEFQTGRRQLVQQMQTLTDVERVALSFGLSFALLPLLGLGIALTPWGFTGPVVVGTVACFALVGASLATARRLSVPPADRYRVGFGRRLAAARAWLFDAPSAFHVVVNVALVISMVLALTTVGYALVSPQDGEQYTSLQLLTEDETGELVASGYPPEIDAGDSIPLVVAVENQEGQAMEYTAVVQEQRLEGGEVVERTELQQFDVAVADDTTTHADRDIVPETDDGTVRIAVLLYTGDDVPEQPTTDNAYQSVYFGTEVVDGSLLGDG</sequence>
<keyword evidence="1" id="KW-0472">Membrane</keyword>
<feature type="domain" description="DUF1616" evidence="2">
    <location>
        <begin position="30"/>
        <end position="334"/>
    </location>
</feature>
<accession>M0CFS0</accession>
<protein>
    <recommendedName>
        <fullName evidence="2">DUF1616 domain-containing protein</fullName>
    </recommendedName>
</protein>
<dbReference type="Pfam" id="PF07760">
    <property type="entry name" value="DUF1616"/>
    <property type="match status" value="1"/>
</dbReference>
<dbReference type="Proteomes" id="UP000011615">
    <property type="component" value="Unassembled WGS sequence"/>
</dbReference>
<keyword evidence="1" id="KW-0812">Transmembrane</keyword>
<evidence type="ECO:0000256" key="1">
    <source>
        <dbReference type="SAM" id="Phobius"/>
    </source>
</evidence>
<feature type="transmembrane region" description="Helical" evidence="1">
    <location>
        <begin position="131"/>
        <end position="152"/>
    </location>
</feature>
<dbReference type="AlphaFoldDB" id="M0CFS0"/>
<comment type="caution">
    <text evidence="3">The sequence shown here is derived from an EMBL/GenBank/DDBJ whole genome shotgun (WGS) entry which is preliminary data.</text>
</comment>
<feature type="transmembrane region" description="Helical" evidence="1">
    <location>
        <begin position="50"/>
        <end position="73"/>
    </location>
</feature>
<feature type="transmembrane region" description="Helical" evidence="1">
    <location>
        <begin position="21"/>
        <end position="44"/>
    </location>
</feature>
<proteinExistence type="predicted"/>
<dbReference type="OrthoDB" id="82282at2157"/>
<organism evidence="3 4">
    <name type="scientific">Natrinema limicola JCM 13563</name>
    <dbReference type="NCBI Taxonomy" id="1230457"/>
    <lineage>
        <taxon>Archaea</taxon>
        <taxon>Methanobacteriati</taxon>
        <taxon>Methanobacteriota</taxon>
        <taxon>Stenosarchaea group</taxon>
        <taxon>Halobacteria</taxon>
        <taxon>Halobacteriales</taxon>
        <taxon>Natrialbaceae</taxon>
        <taxon>Natrinema</taxon>
    </lineage>
</organism>
<evidence type="ECO:0000259" key="2">
    <source>
        <dbReference type="Pfam" id="PF07760"/>
    </source>
</evidence>
<reference evidence="3 4" key="1">
    <citation type="journal article" date="2014" name="PLoS Genet.">
        <title>Phylogenetically driven sequencing of extremely halophilic archaea reveals strategies for static and dynamic osmo-response.</title>
        <authorList>
            <person name="Becker E.A."/>
            <person name="Seitzer P.M."/>
            <person name="Tritt A."/>
            <person name="Larsen D."/>
            <person name="Krusor M."/>
            <person name="Yao A.I."/>
            <person name="Wu D."/>
            <person name="Madern D."/>
            <person name="Eisen J.A."/>
            <person name="Darling A.E."/>
            <person name="Facciotti M.T."/>
        </authorList>
    </citation>
    <scope>NUCLEOTIDE SEQUENCE [LARGE SCALE GENOMIC DNA]</scope>
    <source>
        <strain evidence="3 4">JCM 13563</strain>
    </source>
</reference>
<dbReference type="InterPro" id="IPR011674">
    <property type="entry name" value="DUF1616"/>
</dbReference>
<keyword evidence="1" id="KW-1133">Transmembrane helix</keyword>
<dbReference type="InterPro" id="IPR014495">
    <property type="entry name" value="UCP018671"/>
</dbReference>
<evidence type="ECO:0000313" key="4">
    <source>
        <dbReference type="Proteomes" id="UP000011615"/>
    </source>
</evidence>
<dbReference type="PIRSF" id="PIRSF018671">
    <property type="entry name" value="UCP018671"/>
    <property type="match status" value="1"/>
</dbReference>
<dbReference type="eggNOG" id="arCOG02884">
    <property type="taxonomic scope" value="Archaea"/>
</dbReference>
<feature type="transmembrane region" description="Helical" evidence="1">
    <location>
        <begin position="173"/>
        <end position="206"/>
    </location>
</feature>
<keyword evidence="4" id="KW-1185">Reference proteome</keyword>
<dbReference type="RefSeq" id="WP_008011912.1">
    <property type="nucleotide sequence ID" value="NZ_AOIT01000034.1"/>
</dbReference>
<dbReference type="STRING" id="1230457.C476_08583"/>
<dbReference type="PATRIC" id="fig|1230457.4.peg.1725"/>
<gene>
    <name evidence="3" type="ORF">C476_08583</name>
</gene>